<evidence type="ECO:0000259" key="1">
    <source>
        <dbReference type="Pfam" id="PF01973"/>
    </source>
</evidence>
<keyword evidence="3" id="KW-1185">Reference proteome</keyword>
<comment type="caution">
    <text evidence="2">The sequence shown here is derived from an EMBL/GenBank/DDBJ whole genome shotgun (WGS) entry which is preliminary data.</text>
</comment>
<evidence type="ECO:0000313" key="2">
    <source>
        <dbReference type="EMBL" id="KOS66668.1"/>
    </source>
</evidence>
<sequence>MTNLDIQYEIKDNSLKSVKVNGFLLHSKYNPKKEAINFIKRHIKQDVFNIIFGYGLGYIEGALKELNFDYEKVLFFDPIEQFSEHSLKGYDVIFTSDLRVMNDCIQKKVSFYSKEINIICAPNYDKLFPNLYAGLLKEIKDVQNLNIIYYNTTHKLSLQWQENSVRNMFYIYEGNSLGKLTKYYHSPVVVASGGPSLTKQLPLLRNIRDNVILIAAGSTIGTLLASNIEPDYVVSIDGSLINYTAHFKNLNLKKTSLIFSATSHFKIQKDFKNHKFAFIEPREEKYQQHIKRLLNIDLPSIEGGGSVANFALSIARYISSGPIAVIGQDLSFTDNKTHADHNKLAKTIDDTYLKENNTFKVEGYFGDKVVTDYPFYSMKTSFENIMLSIEDKDTIFNCTEGGVKIIGMQQLPFSKFIYDFVEKHNEVEIVFPSKNEIEYSKYIALLEEDLKIYTQIGFEYKRANKILEKNRPNNHFTDKTLKTLDSVDENVELLLRKVTMERIIDPITLDIMTKYKAEGEETHLEKYKRVFQQNADLYAKLLEATHTSMNFVRESIEEVKQLEVNK</sequence>
<dbReference type="Pfam" id="PF01973">
    <property type="entry name" value="MptE-like"/>
    <property type="match status" value="1"/>
</dbReference>
<gene>
    <name evidence="2" type="ORF">AEA09_18210</name>
</gene>
<evidence type="ECO:0000313" key="3">
    <source>
        <dbReference type="Proteomes" id="UP000050668"/>
    </source>
</evidence>
<proteinExistence type="predicted"/>
<dbReference type="EMBL" id="LGRV01000007">
    <property type="protein sequence ID" value="KOS66668.1"/>
    <property type="molecule type" value="Genomic_DNA"/>
</dbReference>
<feature type="domain" description="6-hydroxymethylpterin diphosphokinase MptE-like" evidence="1">
    <location>
        <begin position="163"/>
        <end position="334"/>
    </location>
</feature>
<dbReference type="Proteomes" id="UP000050668">
    <property type="component" value="Unassembled WGS sequence"/>
</dbReference>
<dbReference type="InterPro" id="IPR002826">
    <property type="entry name" value="MptE-like"/>
</dbReference>
<dbReference type="PANTHER" id="PTHR41786:SF1">
    <property type="entry name" value="6-HYDROXYMETHYLPTERIN DIPHOSPHOKINASE MPTE-LIKE DOMAIN-CONTAINING PROTEIN"/>
    <property type="match status" value="1"/>
</dbReference>
<name>A0ABR5JWZ5_9BACI</name>
<dbReference type="PANTHER" id="PTHR41786">
    <property type="entry name" value="MOTILITY ACCESSORY FACTOR MAF"/>
    <property type="match status" value="1"/>
</dbReference>
<dbReference type="RefSeq" id="WP_053585367.1">
    <property type="nucleotide sequence ID" value="NZ_LGRV01000007.1"/>
</dbReference>
<reference evidence="3" key="1">
    <citation type="submission" date="2015-07" db="EMBL/GenBank/DDBJ databases">
        <title>Fjat-14205 dsm 2895.</title>
        <authorList>
            <person name="Liu B."/>
            <person name="Wang J."/>
            <person name="Zhu Y."/>
            <person name="Liu G."/>
            <person name="Chen Q."/>
            <person name="Chen Z."/>
            <person name="Lan J."/>
            <person name="Che J."/>
            <person name="Ge C."/>
            <person name="Shi H."/>
            <person name="Pan Z."/>
            <person name="Liu X."/>
        </authorList>
    </citation>
    <scope>NUCLEOTIDE SEQUENCE [LARGE SCALE GENOMIC DNA]</scope>
    <source>
        <strain evidence="3">DSM 25560</strain>
    </source>
</reference>
<protein>
    <recommendedName>
        <fullName evidence="1">6-hydroxymethylpterin diphosphokinase MptE-like domain-containing protein</fullName>
    </recommendedName>
</protein>
<accession>A0ABR5JWZ5</accession>
<organism evidence="2 3">
    <name type="scientific">Lysinibacillus contaminans</name>
    <dbReference type="NCBI Taxonomy" id="1293441"/>
    <lineage>
        <taxon>Bacteria</taxon>
        <taxon>Bacillati</taxon>
        <taxon>Bacillota</taxon>
        <taxon>Bacilli</taxon>
        <taxon>Bacillales</taxon>
        <taxon>Bacillaceae</taxon>
        <taxon>Lysinibacillus</taxon>
    </lineage>
</organism>